<accession>A0AAD8UZX9</accession>
<organism evidence="1 2">
    <name type="scientific">Colletotrichum navitas</name>
    <dbReference type="NCBI Taxonomy" id="681940"/>
    <lineage>
        <taxon>Eukaryota</taxon>
        <taxon>Fungi</taxon>
        <taxon>Dikarya</taxon>
        <taxon>Ascomycota</taxon>
        <taxon>Pezizomycotina</taxon>
        <taxon>Sordariomycetes</taxon>
        <taxon>Hypocreomycetidae</taxon>
        <taxon>Glomerellales</taxon>
        <taxon>Glomerellaceae</taxon>
        <taxon>Colletotrichum</taxon>
        <taxon>Colletotrichum graminicola species complex</taxon>
    </lineage>
</organism>
<gene>
    <name evidence="1" type="ORF">LY79DRAFT_593445</name>
</gene>
<dbReference type="GeneID" id="85445798"/>
<dbReference type="AlphaFoldDB" id="A0AAD8UZX9"/>
<evidence type="ECO:0000313" key="1">
    <source>
        <dbReference type="EMBL" id="KAK1574167.1"/>
    </source>
</evidence>
<comment type="caution">
    <text evidence="1">The sequence shown here is derived from an EMBL/GenBank/DDBJ whole genome shotgun (WGS) entry which is preliminary data.</text>
</comment>
<dbReference type="Proteomes" id="UP001230504">
    <property type="component" value="Unassembled WGS sequence"/>
</dbReference>
<dbReference type="RefSeq" id="XP_060409711.1">
    <property type="nucleotide sequence ID" value="XM_060561558.1"/>
</dbReference>
<keyword evidence="2" id="KW-1185">Reference proteome</keyword>
<evidence type="ECO:0000313" key="2">
    <source>
        <dbReference type="Proteomes" id="UP001230504"/>
    </source>
</evidence>
<dbReference type="EMBL" id="JAHLJV010000079">
    <property type="protein sequence ID" value="KAK1574167.1"/>
    <property type="molecule type" value="Genomic_DNA"/>
</dbReference>
<proteinExistence type="predicted"/>
<sequence length="152" mass="16975">MLLFPSASGSLTQKDAACRGACCAGIRGRVLEHREKWISDQPVCDARARARAGSRRITTHRSCSPAVRRLTAAHYSYLRVFEQIGIKMQDIMKYQGISDRLAIVARSGFIAVFDTRTHFKGVNIAMMVSFAFNTRTFYFLSVVCSITNAVVF</sequence>
<name>A0AAD8UZX9_9PEZI</name>
<reference evidence="1" key="1">
    <citation type="submission" date="2021-06" db="EMBL/GenBank/DDBJ databases">
        <title>Comparative genomics, transcriptomics and evolutionary studies reveal genomic signatures of adaptation to plant cell wall in hemibiotrophic fungi.</title>
        <authorList>
            <consortium name="DOE Joint Genome Institute"/>
            <person name="Baroncelli R."/>
            <person name="Diaz J.F."/>
            <person name="Benocci T."/>
            <person name="Peng M."/>
            <person name="Battaglia E."/>
            <person name="Haridas S."/>
            <person name="Andreopoulos W."/>
            <person name="Labutti K."/>
            <person name="Pangilinan J."/>
            <person name="Floch G.L."/>
            <person name="Makela M.R."/>
            <person name="Henrissat B."/>
            <person name="Grigoriev I.V."/>
            <person name="Crouch J.A."/>
            <person name="De Vries R.P."/>
            <person name="Sukno S.A."/>
            <person name="Thon M.R."/>
        </authorList>
    </citation>
    <scope>NUCLEOTIDE SEQUENCE</scope>
    <source>
        <strain evidence="1">CBS 125086</strain>
    </source>
</reference>
<protein>
    <submittedName>
        <fullName evidence="1">Uncharacterized protein</fullName>
    </submittedName>
</protein>